<evidence type="ECO:0000256" key="5">
    <source>
        <dbReference type="RuleBase" id="RU367124"/>
    </source>
</evidence>
<evidence type="ECO:0000313" key="7">
    <source>
        <dbReference type="Proteomes" id="UP000709295"/>
    </source>
</evidence>
<gene>
    <name evidence="6" type="ORF">JG688_00015887</name>
</gene>
<evidence type="ECO:0000256" key="1">
    <source>
        <dbReference type="ARBA" id="ARBA00004613"/>
    </source>
</evidence>
<organism evidence="6 7">
    <name type="scientific">Phytophthora aleatoria</name>
    <dbReference type="NCBI Taxonomy" id="2496075"/>
    <lineage>
        <taxon>Eukaryota</taxon>
        <taxon>Sar</taxon>
        <taxon>Stramenopiles</taxon>
        <taxon>Oomycota</taxon>
        <taxon>Peronosporomycetes</taxon>
        <taxon>Peronosporales</taxon>
        <taxon>Peronosporaceae</taxon>
        <taxon>Phytophthora</taxon>
    </lineage>
</organism>
<keyword evidence="4 5" id="KW-0732">Signal</keyword>
<evidence type="ECO:0000313" key="6">
    <source>
        <dbReference type="EMBL" id="KAG6946721.1"/>
    </source>
</evidence>
<feature type="signal peptide" evidence="5">
    <location>
        <begin position="1"/>
        <end position="21"/>
    </location>
</feature>
<dbReference type="EMBL" id="JAENGY010001826">
    <property type="protein sequence ID" value="KAG6946721.1"/>
    <property type="molecule type" value="Genomic_DNA"/>
</dbReference>
<comment type="caution">
    <text evidence="6">The sequence shown here is derived from an EMBL/GenBank/DDBJ whole genome shotgun (WGS) entry which is preliminary data.</text>
</comment>
<name>A0A8J5LZA8_9STRA</name>
<comment type="function">
    <text evidence="5">Effector that suppresses plant defense responses during pathogen infection.</text>
</comment>
<proteinExistence type="inferred from homology"/>
<evidence type="ECO:0000256" key="4">
    <source>
        <dbReference type="ARBA" id="ARBA00022729"/>
    </source>
</evidence>
<reference evidence="6" key="1">
    <citation type="submission" date="2021-01" db="EMBL/GenBank/DDBJ databases">
        <title>Phytophthora aleatoria, a newly-described species from Pinus radiata is distinct from Phytophthora cactorum isolates based on comparative genomics.</title>
        <authorList>
            <person name="Mcdougal R."/>
            <person name="Panda P."/>
            <person name="Williams N."/>
            <person name="Studholme D.J."/>
        </authorList>
    </citation>
    <scope>NUCLEOTIDE SEQUENCE</scope>
    <source>
        <strain evidence="6">NZFS 4037</strain>
    </source>
</reference>
<evidence type="ECO:0000256" key="2">
    <source>
        <dbReference type="ARBA" id="ARBA00010400"/>
    </source>
</evidence>
<evidence type="ECO:0000256" key="3">
    <source>
        <dbReference type="ARBA" id="ARBA00022525"/>
    </source>
</evidence>
<dbReference type="PROSITE" id="PS51257">
    <property type="entry name" value="PROKAR_LIPOPROTEIN"/>
    <property type="match status" value="1"/>
</dbReference>
<dbReference type="AlphaFoldDB" id="A0A8J5LZA8"/>
<comment type="subcellular location">
    <subcellularLocation>
        <location evidence="1 5">Secreted</location>
    </subcellularLocation>
</comment>
<dbReference type="Proteomes" id="UP000709295">
    <property type="component" value="Unassembled WGS sequence"/>
</dbReference>
<dbReference type="InterPro" id="IPR031825">
    <property type="entry name" value="RXLR"/>
</dbReference>
<sequence>MRVLQLIALIALASSCAAASAATNSDTTGVAKIKTGVDVPSRVLAANHKQTKRSLRRYEDEERAINTSDKVDDVVGVAGKEAKASSKLEALIKKHADEYAEYAARTKKLAAKSTQVDEVAEMAARSTLVTELSERYKYADKLSLSALKQLDEIEKVRKLDIEKGIKGTKTTADGM</sequence>
<protein>
    <recommendedName>
        <fullName evidence="5">RxLR effector protein</fullName>
    </recommendedName>
</protein>
<dbReference type="Pfam" id="PF16810">
    <property type="entry name" value="RXLR"/>
    <property type="match status" value="1"/>
</dbReference>
<comment type="similarity">
    <text evidence="2 5">Belongs to the RxLR effector family.</text>
</comment>
<feature type="non-terminal residue" evidence="6">
    <location>
        <position position="175"/>
    </location>
</feature>
<keyword evidence="7" id="KW-1185">Reference proteome</keyword>
<feature type="chain" id="PRO_5044992541" description="RxLR effector protein" evidence="5">
    <location>
        <begin position="22"/>
        <end position="175"/>
    </location>
</feature>
<accession>A0A8J5LZA8</accession>
<comment type="domain">
    <text evidence="5">The RxLR-dEER motif acts to carry the protein into the host cell cytoplasm through binding to cell surface phosphatidylinositol-3-phosphate.</text>
</comment>
<keyword evidence="3 5" id="KW-0964">Secreted</keyword>